<sequence length="96" mass="10983">MWGADVNALQRFHIISDEKRDACLGGTFVHAIFDFAIFKQVSPQMFPALITALITLTIHMKLFCSMLFPLQCRREERKCRRFDLVGSAGDDRTTSE</sequence>
<keyword evidence="1" id="KW-0812">Transmembrane</keyword>
<gene>
    <name evidence="2" type="primary">Bm8163</name>
    <name evidence="2" type="ORF">BM_Bm8163</name>
</gene>
<dbReference type="AlphaFoldDB" id="A0A1I9FZU8"/>
<name>A0A1I9FZU8_BRUMA</name>
<feature type="transmembrane region" description="Helical" evidence="1">
    <location>
        <begin position="48"/>
        <end position="70"/>
    </location>
</feature>
<proteinExistence type="predicted"/>
<accession>A0A1I9FZU8</accession>
<evidence type="ECO:0000256" key="1">
    <source>
        <dbReference type="SAM" id="Phobius"/>
    </source>
</evidence>
<organism evidence="2">
    <name type="scientific">Brugia malayi</name>
    <name type="common">Filarial nematode worm</name>
    <dbReference type="NCBI Taxonomy" id="6279"/>
    <lineage>
        <taxon>Eukaryota</taxon>
        <taxon>Metazoa</taxon>
        <taxon>Ecdysozoa</taxon>
        <taxon>Nematoda</taxon>
        <taxon>Chromadorea</taxon>
        <taxon>Rhabditida</taxon>
        <taxon>Spirurina</taxon>
        <taxon>Spiruromorpha</taxon>
        <taxon>Filarioidea</taxon>
        <taxon>Onchocercidae</taxon>
        <taxon>Brugia</taxon>
    </lineage>
</organism>
<keyword evidence="1" id="KW-1133">Transmembrane helix</keyword>
<dbReference type="EMBL" id="LN855508">
    <property type="protein sequence ID" value="CDP91162.1"/>
    <property type="molecule type" value="Genomic_DNA"/>
</dbReference>
<reference evidence="2" key="1">
    <citation type="journal article" date="2007" name="Science">
        <title>Draft genome of the filarial nematode parasite Brugia malayi.</title>
        <authorList>
            <person name="Ghedin E."/>
            <person name="Wang S."/>
            <person name="Spiro D."/>
            <person name="Caler E."/>
            <person name="Zhao Q."/>
            <person name="Crabtree J."/>
            <person name="Allen J.E."/>
            <person name="Delcher A.L."/>
            <person name="Guiliano D.B."/>
            <person name="Miranda-Saavedra D."/>
            <person name="Angiuoli S.V."/>
            <person name="Creasy T."/>
            <person name="Amedeo P."/>
            <person name="Haas B."/>
            <person name="El-Sayed N.M."/>
            <person name="Wortman J.R."/>
            <person name="Feldblyum T."/>
            <person name="Tallon L."/>
            <person name="Schatz M."/>
            <person name="Shumway M."/>
            <person name="Koo H."/>
            <person name="Salzberg S.L."/>
            <person name="Schobel S."/>
            <person name="Pertea M."/>
            <person name="Pop M."/>
            <person name="White O."/>
            <person name="Barton G.J."/>
            <person name="Carlow C.K."/>
            <person name="Crawford M.J."/>
            <person name="Daub J."/>
            <person name="Dimmic M.W."/>
            <person name="Estes C.F."/>
            <person name="Foster J.M."/>
            <person name="Ganatra M."/>
            <person name="Gregory W.F."/>
            <person name="Johnson N.M."/>
            <person name="Jin J."/>
            <person name="Komuniecki R."/>
            <person name="Korf I."/>
            <person name="Kumar S."/>
            <person name="Laney S."/>
            <person name="Li B.W."/>
            <person name="Li W."/>
            <person name="Lindblom T.H."/>
            <person name="Lustigman S."/>
            <person name="Ma D."/>
            <person name="Maina C.V."/>
            <person name="Martin D.M."/>
            <person name="McCarter J.P."/>
            <person name="McReynolds L."/>
            <person name="Mitreva M."/>
            <person name="Nutman T.B."/>
            <person name="Parkinson J."/>
            <person name="Peregrin-Alvarez J.M."/>
            <person name="Poole C."/>
            <person name="Ren Q."/>
            <person name="Saunders L."/>
            <person name="Sluder A.E."/>
            <person name="Smith K."/>
            <person name="Stanke M."/>
            <person name="Unnasch T.R."/>
            <person name="Ware J."/>
            <person name="Wei A.D."/>
            <person name="Weil G."/>
            <person name="Williams D.J."/>
            <person name="Zhang Y."/>
            <person name="Williams S.A."/>
            <person name="Fraser-Liggett C."/>
            <person name="Slatko B."/>
            <person name="Blaxter M.L."/>
            <person name="Scott A.L."/>
        </authorList>
    </citation>
    <scope>NUCLEOTIDE SEQUENCE</scope>
    <source>
        <strain evidence="2">FR3</strain>
    </source>
</reference>
<protein>
    <submittedName>
        <fullName evidence="2">Bm8163</fullName>
    </submittedName>
</protein>
<evidence type="ECO:0000313" key="2">
    <source>
        <dbReference type="EMBL" id="CDP91162.1"/>
    </source>
</evidence>
<reference evidence="2" key="2">
    <citation type="submission" date="2012-12" db="EMBL/GenBank/DDBJ databases">
        <authorList>
            <consortium name="WormBase Consortium"/>
            <person name="Ghedin E."/>
            <person name="Paulini M."/>
        </authorList>
    </citation>
    <scope>NUCLEOTIDE SEQUENCE</scope>
    <source>
        <strain evidence="2">FR3</strain>
    </source>
</reference>
<keyword evidence="1" id="KW-0472">Membrane</keyword>